<comment type="caution">
    <text evidence="1">The sequence shown here is derived from an EMBL/GenBank/DDBJ whole genome shotgun (WGS) entry which is preliminary data.</text>
</comment>
<reference evidence="1 2" key="1">
    <citation type="submission" date="2018-06" db="EMBL/GenBank/DDBJ databases">
        <title>Genomic Encyclopedia of Type Strains, Phase IV (KMG-IV): sequencing the most valuable type-strain genomes for metagenomic binning, comparative biology and taxonomic classification.</title>
        <authorList>
            <person name="Goeker M."/>
        </authorList>
    </citation>
    <scope>NUCLEOTIDE SEQUENCE [LARGE SCALE GENOMIC DNA]</scope>
    <source>
        <strain evidence="1 2">DSM 26720</strain>
    </source>
</reference>
<evidence type="ECO:0000313" key="1">
    <source>
        <dbReference type="EMBL" id="RAK31023.1"/>
    </source>
</evidence>
<accession>A0A364JWL0</accession>
<dbReference type="EMBL" id="QLMK01000003">
    <property type="protein sequence ID" value="RAK31023.1"/>
    <property type="molecule type" value="Genomic_DNA"/>
</dbReference>
<gene>
    <name evidence="1" type="ORF">C7374_103160</name>
</gene>
<name>A0A364JWL0_9HYPH</name>
<keyword evidence="2" id="KW-1185">Reference proteome</keyword>
<protein>
    <submittedName>
        <fullName evidence="1">Uncharacterized protein</fullName>
    </submittedName>
</protein>
<dbReference type="AlphaFoldDB" id="A0A364JWL0"/>
<sequence>MAVEAGAIVSNVLIEVCEVPETIGGIGGIARDVIMMAILFNMALTIRPRQQSLACAIP</sequence>
<organism evidence="1 2">
    <name type="scientific">Falsochrobactrum ovis</name>
    <dbReference type="NCBI Taxonomy" id="1293442"/>
    <lineage>
        <taxon>Bacteria</taxon>
        <taxon>Pseudomonadati</taxon>
        <taxon>Pseudomonadota</taxon>
        <taxon>Alphaproteobacteria</taxon>
        <taxon>Hyphomicrobiales</taxon>
        <taxon>Brucellaceae</taxon>
        <taxon>Falsochrobactrum</taxon>
    </lineage>
</organism>
<dbReference type="RefSeq" id="WP_158527807.1">
    <property type="nucleotide sequence ID" value="NZ_JBHEEY010000002.1"/>
</dbReference>
<proteinExistence type="predicted"/>
<evidence type="ECO:0000313" key="2">
    <source>
        <dbReference type="Proteomes" id="UP000249453"/>
    </source>
</evidence>
<dbReference type="Proteomes" id="UP000249453">
    <property type="component" value="Unassembled WGS sequence"/>
</dbReference>